<feature type="transmembrane region" description="Helical" evidence="11">
    <location>
        <begin position="188"/>
        <end position="210"/>
    </location>
</feature>
<evidence type="ECO:0000256" key="7">
    <source>
        <dbReference type="ARBA" id="ARBA00057269"/>
    </source>
</evidence>
<dbReference type="Gene3D" id="1.20.1250.20">
    <property type="entry name" value="MFS general substrate transporter like domains"/>
    <property type="match status" value="1"/>
</dbReference>
<feature type="compositionally biased region" description="Polar residues" evidence="10">
    <location>
        <begin position="591"/>
        <end position="603"/>
    </location>
</feature>
<evidence type="ECO:0000259" key="12">
    <source>
        <dbReference type="PROSITE" id="PS50850"/>
    </source>
</evidence>
<feature type="region of interest" description="Disordered" evidence="10">
    <location>
        <begin position="1"/>
        <end position="53"/>
    </location>
</feature>
<evidence type="ECO:0000256" key="9">
    <source>
        <dbReference type="ARBA" id="ARBA00083178"/>
    </source>
</evidence>
<evidence type="ECO:0000256" key="6">
    <source>
        <dbReference type="ARBA" id="ARBA00023136"/>
    </source>
</evidence>
<feature type="transmembrane region" description="Helical" evidence="11">
    <location>
        <begin position="388"/>
        <end position="407"/>
    </location>
</feature>
<proteinExistence type="inferred from homology"/>
<evidence type="ECO:0000256" key="10">
    <source>
        <dbReference type="SAM" id="MobiDB-lite"/>
    </source>
</evidence>
<feature type="compositionally biased region" description="Basic and acidic residues" evidence="10">
    <location>
        <begin position="572"/>
        <end position="581"/>
    </location>
</feature>
<feature type="region of interest" description="Disordered" evidence="10">
    <location>
        <begin position="572"/>
        <end position="603"/>
    </location>
</feature>
<dbReference type="EMBL" id="JANBVO010000022">
    <property type="protein sequence ID" value="KAJ9142420.1"/>
    <property type="molecule type" value="Genomic_DNA"/>
</dbReference>
<dbReference type="PANTHER" id="PTHR23501">
    <property type="entry name" value="MAJOR FACILITATOR SUPERFAMILY"/>
    <property type="match status" value="1"/>
</dbReference>
<dbReference type="PROSITE" id="PS50850">
    <property type="entry name" value="MFS"/>
    <property type="match status" value="1"/>
</dbReference>
<comment type="similarity">
    <text evidence="2">Belongs to the major facilitator superfamily. TCR/Tet family.</text>
</comment>
<comment type="subcellular location">
    <subcellularLocation>
        <location evidence="1">Vacuole membrane</location>
        <topology evidence="1">Multi-pass membrane protein</topology>
    </subcellularLocation>
</comment>
<sequence>MEKRSSLPTEQAVASPRPVPGVAPEPGLLPSGPPPAPPPVPPPEVQDGPVTPRSQQRSRLQIVIIMSCLSASVFIAALDITIIGTALPTIAGHFGSEAGYTWAGSSFILAHTTSTPNWGKVSDIWGRKPVLLLAALVFFVGSLACALADSMGSFIAGRAIQGVGAAGLQTLVNICVSDLFSLRDRGLYFGLISVVWACASGVGPVLGGIFTQELTWRWCFYINLPITGVVFFFLLFTLHLDTPRAPLWRGLKAIDWSGNLLVIGGTLMFLLGLTFGGVIHPWDSPIVLCLVVSGVVVWALFVFNEWKLAHHPVIPPRLFRGRTALASFAVCFCHGYVFMGVAWYLPFYFQAVLGATPLLSGVYLLPFVLSITFTSALAGLYIQRTGRYILTAYIGLPVMVLGVGLMIDLDVGANWTKLILFQVIAGIGIGLNFEGPLLALQTTMPVQDVATATATFGFIRAMSTAVSGVVGAVVFQNQMSREGPAIVAALGPDAAAELGGNEAMANLSLIDSLPPEQKAIVREALYRSLRTMWIMYVAFAALAWVAGLFIGVHPLSKDHEVVVLGLVNEKDGHSGGNEARRQTRAPGNDPDSGTATSRGIQSL</sequence>
<feature type="compositionally biased region" description="Pro residues" evidence="10">
    <location>
        <begin position="31"/>
        <end position="44"/>
    </location>
</feature>
<keyword evidence="5 11" id="KW-1133">Transmembrane helix</keyword>
<dbReference type="GO" id="GO:0005886">
    <property type="term" value="C:plasma membrane"/>
    <property type="evidence" value="ECO:0007669"/>
    <property type="project" value="TreeGrafter"/>
</dbReference>
<dbReference type="GO" id="GO:0022857">
    <property type="term" value="F:transmembrane transporter activity"/>
    <property type="evidence" value="ECO:0007669"/>
    <property type="project" value="InterPro"/>
</dbReference>
<keyword evidence="4 11" id="KW-0812">Transmembrane</keyword>
<feature type="transmembrane region" description="Helical" evidence="11">
    <location>
        <begin position="419"/>
        <end position="440"/>
    </location>
</feature>
<dbReference type="FunFam" id="1.20.1250.20:FF:000196">
    <property type="entry name" value="MFS toxin efflux pump (AflT)"/>
    <property type="match status" value="1"/>
</dbReference>
<accession>A0AA38VH08</accession>
<dbReference type="InterPro" id="IPR020846">
    <property type="entry name" value="MFS_dom"/>
</dbReference>
<dbReference type="AlphaFoldDB" id="A0AA38VH08"/>
<comment type="function">
    <text evidence="7">Efflux pump; part of the gene cluster that mediates the biosynthesis of dothistromin (DOTH), a polyketide toxin very similar in structure to the aflatoxin precursor, versicolorin B. One function of dotC may be to transport early-stage dothistromin biosynthetic intermediates from the cytoplasm into vacuoles, thereby affecting the rate of dothistromin production.</text>
</comment>
<dbReference type="Pfam" id="PF07690">
    <property type="entry name" value="MFS_1"/>
    <property type="match status" value="1"/>
</dbReference>
<gene>
    <name evidence="13" type="ORF">NKR23_g7226</name>
</gene>
<dbReference type="GO" id="GO:0005774">
    <property type="term" value="C:vacuolar membrane"/>
    <property type="evidence" value="ECO:0007669"/>
    <property type="project" value="UniProtKB-SubCell"/>
</dbReference>
<evidence type="ECO:0000256" key="1">
    <source>
        <dbReference type="ARBA" id="ARBA00004128"/>
    </source>
</evidence>
<feature type="transmembrane region" description="Helical" evidence="11">
    <location>
        <begin position="358"/>
        <end position="381"/>
    </location>
</feature>
<evidence type="ECO:0000256" key="3">
    <source>
        <dbReference type="ARBA" id="ARBA00022448"/>
    </source>
</evidence>
<dbReference type="InterPro" id="IPR011701">
    <property type="entry name" value="MFS"/>
</dbReference>
<name>A0AA38VH08_9PEZI</name>
<feature type="transmembrane region" description="Helical" evidence="11">
    <location>
        <begin position="62"/>
        <end position="87"/>
    </location>
</feature>
<dbReference type="InterPro" id="IPR036259">
    <property type="entry name" value="MFS_trans_sf"/>
</dbReference>
<keyword evidence="6 11" id="KW-0472">Membrane</keyword>
<evidence type="ECO:0000313" key="13">
    <source>
        <dbReference type="EMBL" id="KAJ9142420.1"/>
    </source>
</evidence>
<organism evidence="13 14">
    <name type="scientific">Pleurostoma richardsiae</name>
    <dbReference type="NCBI Taxonomy" id="41990"/>
    <lineage>
        <taxon>Eukaryota</taxon>
        <taxon>Fungi</taxon>
        <taxon>Dikarya</taxon>
        <taxon>Ascomycota</taxon>
        <taxon>Pezizomycotina</taxon>
        <taxon>Sordariomycetes</taxon>
        <taxon>Sordariomycetidae</taxon>
        <taxon>Calosphaeriales</taxon>
        <taxon>Pleurostomataceae</taxon>
        <taxon>Pleurostoma</taxon>
    </lineage>
</organism>
<keyword evidence="3" id="KW-0813">Transport</keyword>
<dbReference type="PRINTS" id="PR01036">
    <property type="entry name" value="TCRTETB"/>
</dbReference>
<dbReference type="PANTHER" id="PTHR23501:SF102">
    <property type="entry name" value="DRUG TRANSPORTER, PUTATIVE (AFU_ORTHOLOGUE AFUA_3G08530)-RELATED"/>
    <property type="match status" value="1"/>
</dbReference>
<evidence type="ECO:0000256" key="8">
    <source>
        <dbReference type="ARBA" id="ARBA00069956"/>
    </source>
</evidence>
<dbReference type="SUPFAM" id="SSF103473">
    <property type="entry name" value="MFS general substrate transporter"/>
    <property type="match status" value="2"/>
</dbReference>
<evidence type="ECO:0000313" key="14">
    <source>
        <dbReference type="Proteomes" id="UP001174694"/>
    </source>
</evidence>
<evidence type="ECO:0000256" key="11">
    <source>
        <dbReference type="SAM" id="Phobius"/>
    </source>
</evidence>
<feature type="transmembrane region" description="Helical" evidence="11">
    <location>
        <begin position="285"/>
        <end position="303"/>
    </location>
</feature>
<feature type="transmembrane region" description="Helical" evidence="11">
    <location>
        <begin position="130"/>
        <end position="149"/>
    </location>
</feature>
<evidence type="ECO:0000256" key="2">
    <source>
        <dbReference type="ARBA" id="ARBA00007520"/>
    </source>
</evidence>
<dbReference type="FunFam" id="1.20.1720.10:FF:000014">
    <property type="entry name" value="MFS drug transporter, putative"/>
    <property type="match status" value="1"/>
</dbReference>
<dbReference type="Gene3D" id="1.20.1720.10">
    <property type="entry name" value="Multidrug resistance protein D"/>
    <property type="match status" value="1"/>
</dbReference>
<evidence type="ECO:0000256" key="4">
    <source>
        <dbReference type="ARBA" id="ARBA00022692"/>
    </source>
</evidence>
<dbReference type="CDD" id="cd17502">
    <property type="entry name" value="MFS_Azr1_MDR_like"/>
    <property type="match status" value="1"/>
</dbReference>
<keyword evidence="14" id="KW-1185">Reference proteome</keyword>
<protein>
    <recommendedName>
        <fullName evidence="8">Efflux pump dotC</fullName>
    </recommendedName>
    <alternativeName>
        <fullName evidence="9">Dothistromin biosynthesis protein C</fullName>
    </alternativeName>
</protein>
<feature type="domain" description="Major facilitator superfamily (MFS) profile" evidence="12">
    <location>
        <begin position="65"/>
        <end position="518"/>
    </location>
</feature>
<feature type="transmembrane region" description="Helical" evidence="11">
    <location>
        <begin position="260"/>
        <end position="279"/>
    </location>
</feature>
<feature type="transmembrane region" description="Helical" evidence="11">
    <location>
        <begin position="324"/>
        <end position="346"/>
    </location>
</feature>
<evidence type="ECO:0000256" key="5">
    <source>
        <dbReference type="ARBA" id="ARBA00022989"/>
    </source>
</evidence>
<comment type="caution">
    <text evidence="13">The sequence shown here is derived from an EMBL/GenBank/DDBJ whole genome shotgun (WGS) entry which is preliminary data.</text>
</comment>
<feature type="transmembrane region" description="Helical" evidence="11">
    <location>
        <begin position="222"/>
        <end position="240"/>
    </location>
</feature>
<feature type="transmembrane region" description="Helical" evidence="11">
    <location>
        <begin position="533"/>
        <end position="552"/>
    </location>
</feature>
<dbReference type="Proteomes" id="UP001174694">
    <property type="component" value="Unassembled WGS sequence"/>
</dbReference>
<reference evidence="13" key="1">
    <citation type="submission" date="2022-07" db="EMBL/GenBank/DDBJ databases">
        <title>Fungi with potential for degradation of polypropylene.</title>
        <authorList>
            <person name="Gostincar C."/>
        </authorList>
    </citation>
    <scope>NUCLEOTIDE SEQUENCE</scope>
    <source>
        <strain evidence="13">EXF-13308</strain>
    </source>
</reference>